<dbReference type="InterPro" id="IPR010987">
    <property type="entry name" value="Glutathione-S-Trfase_C-like"/>
</dbReference>
<evidence type="ECO:0000313" key="3">
    <source>
        <dbReference type="EMBL" id="GMH68337.1"/>
    </source>
</evidence>
<sequence>MLGDVLGIMQGGKSGGTLATVKIDMPSIWSDIERSLHNSQTASERSFRDDVVAGRVSSPFNSIRLFNGEKEDDVRVTLYRDSASWCPYCQKVWTMLEQKEVSYKVVKVNMRCYGSKPPEFLRLQPNGNIPVAVIDGTVYKQSNDIMFALEELFPDKVAMGLREKEAERGTQLLRLERELFRAWMYYLTGSRDPERYKAEFLAVFKKVNDELGVPESNTGFMLGDRVSIVDMMFAPFLERMIASMAYFKALNNLRSDEFKNVQRWFEAMESLPSYRLTKSDFYTHVWDLPPQLGGCVFEDEGELTKAIDGDVGWRLPLSADNGGAEKDWSWINEDKARREAVERLSYNHGAVAEFAARGAGKAGFPPVSAPLADPNANFDESAVNSVDAALGLACYKLLGKGDEKTAELEEAIAEVLAGGGVESFNASLAYLRDRVGVPRDMSLPAARWTRAVLNEIMITL</sequence>
<dbReference type="SUPFAM" id="SSF52833">
    <property type="entry name" value="Thioredoxin-like"/>
    <property type="match status" value="1"/>
</dbReference>
<dbReference type="InterPro" id="IPR036282">
    <property type="entry name" value="Glutathione-S-Trfase_C_sf"/>
</dbReference>
<feature type="domain" description="GST N-terminal" evidence="1">
    <location>
        <begin position="76"/>
        <end position="157"/>
    </location>
</feature>
<evidence type="ECO:0000259" key="2">
    <source>
        <dbReference type="PROSITE" id="PS50405"/>
    </source>
</evidence>
<dbReference type="SFLD" id="SFLDS00019">
    <property type="entry name" value="Glutathione_Transferase_(cytos"/>
    <property type="match status" value="1"/>
</dbReference>
<feature type="non-terminal residue" evidence="3">
    <location>
        <position position="1"/>
    </location>
</feature>
<dbReference type="GO" id="GO:0005737">
    <property type="term" value="C:cytoplasm"/>
    <property type="evidence" value="ECO:0007669"/>
    <property type="project" value="TreeGrafter"/>
</dbReference>
<protein>
    <recommendedName>
        <fullName evidence="5">Glutathione S-transferase</fullName>
    </recommendedName>
</protein>
<evidence type="ECO:0008006" key="5">
    <source>
        <dbReference type="Google" id="ProtNLM"/>
    </source>
</evidence>
<dbReference type="PROSITE" id="PS50405">
    <property type="entry name" value="GST_CTER"/>
    <property type="match status" value="1"/>
</dbReference>
<name>A0A9W7A9R9_9STRA</name>
<dbReference type="AlphaFoldDB" id="A0A9W7A9R9"/>
<evidence type="ECO:0000259" key="1">
    <source>
        <dbReference type="PROSITE" id="PS50404"/>
    </source>
</evidence>
<dbReference type="PANTHER" id="PTHR43968:SF14">
    <property type="entry name" value="GLUTATHIONE S-TRANSFERASE"/>
    <property type="match status" value="1"/>
</dbReference>
<dbReference type="PANTHER" id="PTHR43968">
    <property type="match status" value="1"/>
</dbReference>
<dbReference type="Proteomes" id="UP001162640">
    <property type="component" value="Unassembled WGS sequence"/>
</dbReference>
<dbReference type="PROSITE" id="PS51354">
    <property type="entry name" value="GLUTAREDOXIN_2"/>
    <property type="match status" value="1"/>
</dbReference>
<dbReference type="SUPFAM" id="SSF47616">
    <property type="entry name" value="GST C-terminal domain-like"/>
    <property type="match status" value="1"/>
</dbReference>
<dbReference type="InterPro" id="IPR040079">
    <property type="entry name" value="Glutathione_S-Trfase"/>
</dbReference>
<dbReference type="InterPro" id="IPR050983">
    <property type="entry name" value="GST_Omega/HSP26"/>
</dbReference>
<gene>
    <name evidence="3" type="ORF">TL16_g04904</name>
</gene>
<dbReference type="Gene3D" id="3.40.30.10">
    <property type="entry name" value="Glutaredoxin"/>
    <property type="match status" value="1"/>
</dbReference>
<accession>A0A9W7A9R9</accession>
<dbReference type="EMBL" id="BLQM01000139">
    <property type="protein sequence ID" value="GMH68337.1"/>
    <property type="molecule type" value="Genomic_DNA"/>
</dbReference>
<feature type="non-terminal residue" evidence="3">
    <location>
        <position position="460"/>
    </location>
</feature>
<dbReference type="Pfam" id="PF13409">
    <property type="entry name" value="GST_N_2"/>
    <property type="match status" value="1"/>
</dbReference>
<dbReference type="CDD" id="cd00570">
    <property type="entry name" value="GST_N_family"/>
    <property type="match status" value="1"/>
</dbReference>
<comment type="caution">
    <text evidence="3">The sequence shown here is derived from an EMBL/GenBank/DDBJ whole genome shotgun (WGS) entry which is preliminary data.</text>
</comment>
<dbReference type="InterPro" id="IPR036249">
    <property type="entry name" value="Thioredoxin-like_sf"/>
</dbReference>
<organism evidence="3 4">
    <name type="scientific">Triparma laevis f. inornata</name>
    <dbReference type="NCBI Taxonomy" id="1714386"/>
    <lineage>
        <taxon>Eukaryota</taxon>
        <taxon>Sar</taxon>
        <taxon>Stramenopiles</taxon>
        <taxon>Ochrophyta</taxon>
        <taxon>Bolidophyceae</taxon>
        <taxon>Parmales</taxon>
        <taxon>Triparmaceae</taxon>
        <taxon>Triparma</taxon>
    </lineage>
</organism>
<dbReference type="Pfam" id="PF13410">
    <property type="entry name" value="GST_C_2"/>
    <property type="match status" value="1"/>
</dbReference>
<dbReference type="Gene3D" id="1.20.1050.10">
    <property type="match status" value="1"/>
</dbReference>
<feature type="domain" description="GST C-terminal" evidence="2">
    <location>
        <begin position="155"/>
        <end position="291"/>
    </location>
</feature>
<dbReference type="CDD" id="cd00299">
    <property type="entry name" value="GST_C_family"/>
    <property type="match status" value="1"/>
</dbReference>
<dbReference type="PROSITE" id="PS50404">
    <property type="entry name" value="GST_NTER"/>
    <property type="match status" value="1"/>
</dbReference>
<proteinExistence type="predicted"/>
<reference evidence="4" key="1">
    <citation type="journal article" date="2023" name="Commun. Biol.">
        <title>Genome analysis of Parmales, the sister group of diatoms, reveals the evolutionary specialization of diatoms from phago-mixotrophs to photoautotrophs.</title>
        <authorList>
            <person name="Ban H."/>
            <person name="Sato S."/>
            <person name="Yoshikawa S."/>
            <person name="Yamada K."/>
            <person name="Nakamura Y."/>
            <person name="Ichinomiya M."/>
            <person name="Sato N."/>
            <person name="Blanc-Mathieu R."/>
            <person name="Endo H."/>
            <person name="Kuwata A."/>
            <person name="Ogata H."/>
        </authorList>
    </citation>
    <scope>NUCLEOTIDE SEQUENCE [LARGE SCALE GENOMIC DNA]</scope>
</reference>
<dbReference type="InterPro" id="IPR004045">
    <property type="entry name" value="Glutathione_S-Trfase_N"/>
</dbReference>
<evidence type="ECO:0000313" key="4">
    <source>
        <dbReference type="Proteomes" id="UP001162640"/>
    </source>
</evidence>